<dbReference type="InterPro" id="IPR025789">
    <property type="entry name" value="DOT1_dom"/>
</dbReference>
<name>A0A8T1TZC3_9STRA</name>
<evidence type="ECO:0000259" key="1">
    <source>
        <dbReference type="SMART" id="SM00717"/>
    </source>
</evidence>
<reference evidence="2" key="1">
    <citation type="submission" date="2021-01" db="EMBL/GenBank/DDBJ databases">
        <title>Phytophthora aleatoria, a newly-described species from Pinus radiata is distinct from Phytophthora cactorum isolates based on comparative genomics.</title>
        <authorList>
            <person name="Mcdougal R."/>
            <person name="Panda P."/>
            <person name="Williams N."/>
            <person name="Studholme D.J."/>
        </authorList>
    </citation>
    <scope>NUCLEOTIDE SEQUENCE</scope>
    <source>
        <strain evidence="2">NZFS 3830</strain>
    </source>
</reference>
<comment type="caution">
    <text evidence="2">The sequence shown here is derived from an EMBL/GenBank/DDBJ whole genome shotgun (WGS) entry which is preliminary data.</text>
</comment>
<accession>A0A8T1TZC3</accession>
<dbReference type="OrthoDB" id="105432at2759"/>
<dbReference type="CDD" id="cd00167">
    <property type="entry name" value="SANT"/>
    <property type="match status" value="1"/>
</dbReference>
<dbReference type="Proteomes" id="UP000688947">
    <property type="component" value="Unassembled WGS sequence"/>
</dbReference>
<dbReference type="AlphaFoldDB" id="A0A8T1TZC3"/>
<organism evidence="2 3">
    <name type="scientific">Phytophthora cactorum</name>
    <dbReference type="NCBI Taxonomy" id="29920"/>
    <lineage>
        <taxon>Eukaryota</taxon>
        <taxon>Sar</taxon>
        <taxon>Stramenopiles</taxon>
        <taxon>Oomycota</taxon>
        <taxon>Peronosporomycetes</taxon>
        <taxon>Peronosporales</taxon>
        <taxon>Peronosporaceae</taxon>
        <taxon>Phytophthora</taxon>
    </lineage>
</organism>
<protein>
    <recommendedName>
        <fullName evidence="1">Myb-like domain-containing protein</fullName>
    </recommendedName>
</protein>
<evidence type="ECO:0000313" key="2">
    <source>
        <dbReference type="EMBL" id="KAG6950099.1"/>
    </source>
</evidence>
<gene>
    <name evidence="2" type="ORF">JG687_00014451</name>
</gene>
<dbReference type="SMART" id="SM00717">
    <property type="entry name" value="SANT"/>
    <property type="match status" value="1"/>
</dbReference>
<dbReference type="InterPro" id="IPR001005">
    <property type="entry name" value="SANT/Myb"/>
</dbReference>
<dbReference type="EMBL" id="JAENGZ010001168">
    <property type="protein sequence ID" value="KAG6950099.1"/>
    <property type="molecule type" value="Genomic_DNA"/>
</dbReference>
<dbReference type="VEuPathDB" id="FungiDB:PC110_g18946"/>
<evidence type="ECO:0000313" key="3">
    <source>
        <dbReference type="Proteomes" id="UP000688947"/>
    </source>
</evidence>
<feature type="domain" description="Myb-like" evidence="1">
    <location>
        <begin position="2"/>
        <end position="58"/>
    </location>
</feature>
<sequence>MPSTTFLEVEDKTLVQLAREYTGKRRGRIAWKNVAQKMKSWSRSPAELAHRFNSLKRTFTLFEDISRQEVVYPPNAPHSNVGELLPTGISAFIGAVRQIGAITAGDVFTDIGLGVGNVVAQFVLSTAVRASVSIEIRRDLVDRCNATLVENVMQWPNLQKVEVYAEDAKKVAFNGVPIL</sequence>
<proteinExistence type="predicted"/>
<dbReference type="Pfam" id="PF08123">
    <property type="entry name" value="DOT1"/>
    <property type="match status" value="1"/>
</dbReference>
<dbReference type="GO" id="GO:0031151">
    <property type="term" value="F:histone H3K79 methyltransferase activity"/>
    <property type="evidence" value="ECO:0007669"/>
    <property type="project" value="InterPro"/>
</dbReference>